<comment type="caution">
    <text evidence="2">The sequence shown here is derived from an EMBL/GenBank/DDBJ whole genome shotgun (WGS) entry which is preliminary data.</text>
</comment>
<dbReference type="Proteomes" id="UP001295684">
    <property type="component" value="Unassembled WGS sequence"/>
</dbReference>
<evidence type="ECO:0000313" key="3">
    <source>
        <dbReference type="Proteomes" id="UP001295684"/>
    </source>
</evidence>
<feature type="region of interest" description="Disordered" evidence="1">
    <location>
        <begin position="205"/>
        <end position="241"/>
    </location>
</feature>
<feature type="compositionally biased region" description="Basic residues" evidence="1">
    <location>
        <begin position="218"/>
        <end position="231"/>
    </location>
</feature>
<dbReference type="AlphaFoldDB" id="A0AAD1U6K7"/>
<gene>
    <name evidence="2" type="ORF">ECRASSUSDP1_LOCUS4198</name>
</gene>
<sequence length="519" mass="59921">MEFTIKGTIPCLFSKENYMKIQKKYKDLLSEERSKKNTKPKVIGYDNDADLLIGKHCRNMILTQFCDQYSSLRDYLASLHCARAFIFDTQLGGDDFKDAYDQKIQKLINQFAKLTQTLKTPLPEAKYQDFEDGISSMDEMVPKIDEIFSDFGLFLIKEISENIRSQIESASKRARALIPENTFVSLLPQYKDKFMEYERNLSDGKGTKTSFGKNSTSKSKKSPNRKNIHRGMKQDPFSSHHVIAEEEVYEDTEEEKKSGFIVRPKARGNSSGLHDQWDYKNLTTVVRKDEGHMIYYRNDSTQTQKVADIDSTVVLKSNIESRIKLLSEKQIPNLYDLQIHVHDSVIKTDKEGECILAKFLQNSFPDNVTRLTLFASLSKTGTEKVDDKLVDIIKKTISTCVKDYVYLPDWSFTKTQINSILNECTSLKVIDIRRNEAPFDENSKRKVQVNFEAPSLFKNLKRLYLVSNELNENEVKAISQGIINSHLLKQMEVVNLNHNATHYDYKLDFKDAGYENSFY</sequence>
<reference evidence="2" key="1">
    <citation type="submission" date="2023-07" db="EMBL/GenBank/DDBJ databases">
        <authorList>
            <consortium name="AG Swart"/>
            <person name="Singh M."/>
            <person name="Singh A."/>
            <person name="Seah K."/>
            <person name="Emmerich C."/>
        </authorList>
    </citation>
    <scope>NUCLEOTIDE SEQUENCE</scope>
    <source>
        <strain evidence="2">DP1</strain>
    </source>
</reference>
<protein>
    <submittedName>
        <fullName evidence="2">Uncharacterized protein</fullName>
    </submittedName>
</protein>
<evidence type="ECO:0000313" key="2">
    <source>
        <dbReference type="EMBL" id="CAI2362868.1"/>
    </source>
</evidence>
<name>A0AAD1U6K7_EUPCR</name>
<keyword evidence="3" id="KW-1185">Reference proteome</keyword>
<proteinExistence type="predicted"/>
<evidence type="ECO:0000256" key="1">
    <source>
        <dbReference type="SAM" id="MobiDB-lite"/>
    </source>
</evidence>
<organism evidence="2 3">
    <name type="scientific">Euplotes crassus</name>
    <dbReference type="NCBI Taxonomy" id="5936"/>
    <lineage>
        <taxon>Eukaryota</taxon>
        <taxon>Sar</taxon>
        <taxon>Alveolata</taxon>
        <taxon>Ciliophora</taxon>
        <taxon>Intramacronucleata</taxon>
        <taxon>Spirotrichea</taxon>
        <taxon>Hypotrichia</taxon>
        <taxon>Euplotida</taxon>
        <taxon>Euplotidae</taxon>
        <taxon>Moneuplotes</taxon>
    </lineage>
</organism>
<feature type="compositionally biased region" description="Low complexity" evidence="1">
    <location>
        <begin position="207"/>
        <end position="217"/>
    </location>
</feature>
<accession>A0AAD1U6K7</accession>
<dbReference type="SUPFAM" id="SSF52047">
    <property type="entry name" value="RNI-like"/>
    <property type="match status" value="1"/>
</dbReference>
<dbReference type="EMBL" id="CAMPGE010004026">
    <property type="protein sequence ID" value="CAI2362868.1"/>
    <property type="molecule type" value="Genomic_DNA"/>
</dbReference>